<dbReference type="Proteomes" id="UP000578112">
    <property type="component" value="Unassembled WGS sequence"/>
</dbReference>
<protein>
    <submittedName>
        <fullName evidence="1">Uncharacterized protein</fullName>
    </submittedName>
</protein>
<evidence type="ECO:0000313" key="1">
    <source>
        <dbReference type="EMBL" id="MBB4763724.1"/>
    </source>
</evidence>
<organism evidence="1 2">
    <name type="scientific">Actinoplanes digitatis</name>
    <dbReference type="NCBI Taxonomy" id="1868"/>
    <lineage>
        <taxon>Bacteria</taxon>
        <taxon>Bacillati</taxon>
        <taxon>Actinomycetota</taxon>
        <taxon>Actinomycetes</taxon>
        <taxon>Micromonosporales</taxon>
        <taxon>Micromonosporaceae</taxon>
        <taxon>Actinoplanes</taxon>
    </lineage>
</organism>
<proteinExistence type="predicted"/>
<dbReference type="AlphaFoldDB" id="A0A7W7HZQ1"/>
<reference evidence="1 2" key="1">
    <citation type="submission" date="2020-08" db="EMBL/GenBank/DDBJ databases">
        <title>Sequencing the genomes of 1000 actinobacteria strains.</title>
        <authorList>
            <person name="Klenk H.-P."/>
        </authorList>
    </citation>
    <scope>NUCLEOTIDE SEQUENCE [LARGE SCALE GENOMIC DNA]</scope>
    <source>
        <strain evidence="1 2">DSM 43149</strain>
    </source>
</reference>
<dbReference type="RefSeq" id="WP_184994994.1">
    <property type="nucleotide sequence ID" value="NZ_BOMK01000020.1"/>
</dbReference>
<dbReference type="EMBL" id="JACHNH010000001">
    <property type="protein sequence ID" value="MBB4763724.1"/>
    <property type="molecule type" value="Genomic_DNA"/>
</dbReference>
<accession>A0A7W7HZQ1</accession>
<name>A0A7W7HZQ1_9ACTN</name>
<comment type="caution">
    <text evidence="1">The sequence shown here is derived from an EMBL/GenBank/DDBJ whole genome shotgun (WGS) entry which is preliminary data.</text>
</comment>
<keyword evidence="2" id="KW-1185">Reference proteome</keyword>
<evidence type="ECO:0000313" key="2">
    <source>
        <dbReference type="Proteomes" id="UP000578112"/>
    </source>
</evidence>
<sequence>MDSNRGTARRVSQFAESDYCYGTGTLTIKVERVDWSRPVLYDGENWYEVEGVEVAVDGRELGRRQALVRGRRLNGPPGRRA</sequence>
<gene>
    <name evidence="1" type="ORF">BJ971_004280</name>
</gene>